<evidence type="ECO:0000259" key="5">
    <source>
        <dbReference type="Pfam" id="PF02836"/>
    </source>
</evidence>
<dbReference type="Proteomes" id="UP000261111">
    <property type="component" value="Unassembled WGS sequence"/>
</dbReference>
<dbReference type="InterPro" id="IPR036156">
    <property type="entry name" value="Beta-gal/glucu_dom_sf"/>
</dbReference>
<dbReference type="InterPro" id="IPR008979">
    <property type="entry name" value="Galactose-bd-like_sf"/>
</dbReference>
<keyword evidence="3" id="KW-0326">Glycosidase</keyword>
<dbReference type="InterPro" id="IPR006102">
    <property type="entry name" value="Ig-like_GH2"/>
</dbReference>
<dbReference type="Gene3D" id="2.60.120.260">
    <property type="entry name" value="Galactose-binding domain-like"/>
    <property type="match status" value="1"/>
</dbReference>
<feature type="domain" description="Glycoside hydrolase family 2" evidence="7">
    <location>
        <begin position="638"/>
        <end position="737"/>
    </location>
</feature>
<dbReference type="Gene3D" id="2.60.40.10">
    <property type="entry name" value="Immunoglobulins"/>
    <property type="match status" value="3"/>
</dbReference>
<evidence type="ECO:0000259" key="6">
    <source>
        <dbReference type="Pfam" id="PF16355"/>
    </source>
</evidence>
<dbReference type="InterPro" id="IPR032311">
    <property type="entry name" value="DUF4982"/>
</dbReference>
<feature type="domain" description="DUF4982" evidence="6">
    <location>
        <begin position="568"/>
        <end position="624"/>
    </location>
</feature>
<dbReference type="RefSeq" id="WP_025653813.1">
    <property type="nucleotide sequence ID" value="NZ_QVIA01000001.1"/>
</dbReference>
<dbReference type="GeneID" id="93336329"/>
<reference evidence="8 9" key="1">
    <citation type="submission" date="2018-08" db="EMBL/GenBank/DDBJ databases">
        <title>A genome reference for cultivated species of the human gut microbiota.</title>
        <authorList>
            <person name="Zou Y."/>
            <person name="Xue W."/>
            <person name="Luo G."/>
        </authorList>
    </citation>
    <scope>NUCLEOTIDE SEQUENCE [LARGE SCALE GENOMIC DNA]</scope>
    <source>
        <strain evidence="8 9">AF19-21</strain>
    </source>
</reference>
<comment type="similarity">
    <text evidence="1">Belongs to the glycosyl hydrolase 2 family.</text>
</comment>
<dbReference type="InterPro" id="IPR017853">
    <property type="entry name" value="GH"/>
</dbReference>
<gene>
    <name evidence="8" type="ORF">DWX41_00295</name>
</gene>
<evidence type="ECO:0000259" key="7">
    <source>
        <dbReference type="Pfam" id="PF18565"/>
    </source>
</evidence>
<evidence type="ECO:0000256" key="3">
    <source>
        <dbReference type="ARBA" id="ARBA00023295"/>
    </source>
</evidence>
<name>A0A3E2X1W6_9FIRM</name>
<evidence type="ECO:0000256" key="2">
    <source>
        <dbReference type="ARBA" id="ARBA00022801"/>
    </source>
</evidence>
<dbReference type="InterPro" id="IPR051913">
    <property type="entry name" value="GH2_Domain-Containing"/>
</dbReference>
<comment type="caution">
    <text evidence="8">The sequence shown here is derived from an EMBL/GenBank/DDBJ whole genome shotgun (WGS) entry which is preliminary data.</text>
</comment>
<dbReference type="PROSITE" id="PS00608">
    <property type="entry name" value="GLYCOSYL_HYDROL_F2_2"/>
    <property type="match status" value="1"/>
</dbReference>
<dbReference type="GO" id="GO:0005975">
    <property type="term" value="P:carbohydrate metabolic process"/>
    <property type="evidence" value="ECO:0007669"/>
    <property type="project" value="InterPro"/>
</dbReference>
<dbReference type="Pfam" id="PF16355">
    <property type="entry name" value="DUF4982"/>
    <property type="match status" value="1"/>
</dbReference>
<evidence type="ECO:0000313" key="9">
    <source>
        <dbReference type="Proteomes" id="UP000261111"/>
    </source>
</evidence>
<evidence type="ECO:0000313" key="8">
    <source>
        <dbReference type="EMBL" id="RGC35471.1"/>
    </source>
</evidence>
<organism evidence="8 9">
    <name type="scientific">Hungatella hathewayi</name>
    <dbReference type="NCBI Taxonomy" id="154046"/>
    <lineage>
        <taxon>Bacteria</taxon>
        <taxon>Bacillati</taxon>
        <taxon>Bacillota</taxon>
        <taxon>Clostridia</taxon>
        <taxon>Lachnospirales</taxon>
        <taxon>Lachnospiraceae</taxon>
        <taxon>Hungatella</taxon>
    </lineage>
</organism>
<sequence>MREKLQLDRGWKFHRGDVEDTVSHGYLYTYMHTKTERGRGPASADYDDSLWETVELPHDYVVQGAPTPEANPVHGSLIRENAWYRRFFRLEPSDRGKSIHIEFEGICTESRIWINGCYMGMNDSAYAEIDLDMTDIARYEDELNVIAVYVDNREYEGWWYEGGGIYRHVWLVKTEPVCVDYCGIFIHPESRDGKLWNVPIETTLRNDAFSDREVRVVQTAADEQGSLLFETESIQLVPGRKTKRLMQQAEVRNPKLWSVEHPTLCQLRTRIFSGEVLLDEVDTTFGFRTAEFDAERGFLLNGIPTKIKGMCIHEDHGGLGTALPDNIKEYRVQRLKDMGCNGYRFSHNPHSRETLDACDRLGMLVMDENRWFESSPNGLRRLENMVKRDRNHPSVIVWSAGNEESLQDGERGRKIMNAMKHRIHEQDPTRPVLMAMHTGLLEDGAAQSADMIGMNYNIELCEAVHKKYPEKAIVFSEVNNASEEDVLGNRTAGIRTWQIVDNTPYMSGMFAWTGMDYRGEHDYPGLFAPCGCMDQNGYAKDSYYLYQTYWRGEAFVYIQPHWNGKKAGQNVTVRVFSTGDEVSLYLNGRLLGTRKNDAYFQTDWNVAYEPGELKAIAMVNGNVAAQCVRETTGEPKKLSLKLENQQVKSGCREAAVYTVTALDEAGREVPDAENVFEITRLKGARLLVTGNGDVKDTSNRREPVCRLYNGKAQIIAEVQDTRVEIQAEARGLEKAALTSICEPGSKVPEAETVQSRYITNWEMAEWMPEEPEKVDGNYSHLPSYHPVEIGHGTQLHDLWKNSGFLVYHCHTDIPKDRKGEPLYLQFELLEGKASITVELKTEDAKRVNVIEVEKPYEEPDKLALKMEGDGDASQADIWVCMEIFSSFHGITKPVRWEFRMEEAQ</sequence>
<dbReference type="Gene3D" id="3.20.20.80">
    <property type="entry name" value="Glycosidases"/>
    <property type="match status" value="1"/>
</dbReference>
<dbReference type="InterPro" id="IPR006103">
    <property type="entry name" value="Glyco_hydro_2_cat"/>
</dbReference>
<dbReference type="GO" id="GO:0004553">
    <property type="term" value="F:hydrolase activity, hydrolyzing O-glycosyl compounds"/>
    <property type="evidence" value="ECO:0007669"/>
    <property type="project" value="InterPro"/>
</dbReference>
<dbReference type="InterPro" id="IPR006101">
    <property type="entry name" value="Glyco_hydro_2"/>
</dbReference>
<feature type="domain" description="Glycoside hydrolase family 2 catalytic" evidence="5">
    <location>
        <begin position="378"/>
        <end position="452"/>
    </location>
</feature>
<dbReference type="PANTHER" id="PTHR42732">
    <property type="entry name" value="BETA-GALACTOSIDASE"/>
    <property type="match status" value="1"/>
</dbReference>
<evidence type="ECO:0000256" key="1">
    <source>
        <dbReference type="ARBA" id="ARBA00007401"/>
    </source>
</evidence>
<dbReference type="InterPro" id="IPR013783">
    <property type="entry name" value="Ig-like_fold"/>
</dbReference>
<dbReference type="AlphaFoldDB" id="A0A3E2X1W6"/>
<dbReference type="Pfam" id="PF18565">
    <property type="entry name" value="Glyco_hydro2_C5"/>
    <property type="match status" value="1"/>
</dbReference>
<dbReference type="PRINTS" id="PR00132">
    <property type="entry name" value="GLHYDRLASE2"/>
</dbReference>
<dbReference type="InterPro" id="IPR040605">
    <property type="entry name" value="Glyco_hydro2_dom5"/>
</dbReference>
<dbReference type="PANTHER" id="PTHR42732:SF1">
    <property type="entry name" value="BETA-MANNOSIDASE"/>
    <property type="match status" value="1"/>
</dbReference>
<accession>A0A3E2X1W6</accession>
<dbReference type="SUPFAM" id="SSF49303">
    <property type="entry name" value="beta-Galactosidase/glucuronidase domain"/>
    <property type="match status" value="1"/>
</dbReference>
<feature type="domain" description="Glycoside hydrolase family 2 immunoglobulin-like beta-sandwich" evidence="4">
    <location>
        <begin position="184"/>
        <end position="288"/>
    </location>
</feature>
<dbReference type="SUPFAM" id="SSF49785">
    <property type="entry name" value="Galactose-binding domain-like"/>
    <property type="match status" value="1"/>
</dbReference>
<dbReference type="Pfam" id="PF00703">
    <property type="entry name" value="Glyco_hydro_2"/>
    <property type="match status" value="1"/>
</dbReference>
<dbReference type="Pfam" id="PF02836">
    <property type="entry name" value="Glyco_hydro_2_C"/>
    <property type="match status" value="2"/>
</dbReference>
<dbReference type="SUPFAM" id="SSF51445">
    <property type="entry name" value="(Trans)glycosidases"/>
    <property type="match status" value="1"/>
</dbReference>
<dbReference type="InterPro" id="IPR023232">
    <property type="entry name" value="Glyco_hydro_2_AS"/>
</dbReference>
<proteinExistence type="inferred from homology"/>
<dbReference type="EMBL" id="QVIA01000001">
    <property type="protein sequence ID" value="RGC35471.1"/>
    <property type="molecule type" value="Genomic_DNA"/>
</dbReference>
<protein>
    <submittedName>
        <fullName evidence="8">Glycoside hydrolase family 2</fullName>
    </submittedName>
</protein>
<feature type="domain" description="Glycoside hydrolase family 2 catalytic" evidence="5">
    <location>
        <begin position="297"/>
        <end position="370"/>
    </location>
</feature>
<evidence type="ECO:0000259" key="4">
    <source>
        <dbReference type="Pfam" id="PF00703"/>
    </source>
</evidence>
<keyword evidence="2 8" id="KW-0378">Hydrolase</keyword>